<proteinExistence type="predicted"/>
<evidence type="ECO:0000313" key="2">
    <source>
        <dbReference type="EMBL" id="CEM44465.1"/>
    </source>
</evidence>
<organism evidence="2">
    <name type="scientific">Chromera velia CCMP2878</name>
    <dbReference type="NCBI Taxonomy" id="1169474"/>
    <lineage>
        <taxon>Eukaryota</taxon>
        <taxon>Sar</taxon>
        <taxon>Alveolata</taxon>
        <taxon>Colpodellida</taxon>
        <taxon>Chromeraceae</taxon>
        <taxon>Chromera</taxon>
    </lineage>
</organism>
<dbReference type="AlphaFoldDB" id="A0A0G4HK73"/>
<evidence type="ECO:0000256" key="1">
    <source>
        <dbReference type="SAM" id="MobiDB-lite"/>
    </source>
</evidence>
<sequence>MEGHVPGGCKESPLPRLLLTAQTVGDIAEHAYSYGEWVGWGPYDFDGGEGQQGDPGRWPRYLSSLVGDEEDAEAVRFENPEESSEGRMRSGLVPFPSPSLIVRPPSRKEDDEIWWPYRQVKRREGTLVQSISGATQARMLCTCTEMQ</sequence>
<feature type="region of interest" description="Disordered" evidence="1">
    <location>
        <begin position="79"/>
        <end position="105"/>
    </location>
</feature>
<feature type="compositionally biased region" description="Basic and acidic residues" evidence="1">
    <location>
        <begin position="79"/>
        <end position="88"/>
    </location>
</feature>
<accession>A0A0G4HK73</accession>
<reference evidence="2" key="1">
    <citation type="submission" date="2014-11" db="EMBL/GenBank/DDBJ databases">
        <authorList>
            <person name="Otto D Thomas"/>
            <person name="Naeem Raeece"/>
        </authorList>
    </citation>
    <scope>NUCLEOTIDE SEQUENCE</scope>
</reference>
<gene>
    <name evidence="2" type="ORF">Cvel_7176</name>
</gene>
<dbReference type="EMBL" id="CDMZ01002937">
    <property type="protein sequence ID" value="CEM44465.1"/>
    <property type="molecule type" value="Genomic_DNA"/>
</dbReference>
<dbReference type="VEuPathDB" id="CryptoDB:Cvel_7176"/>
<name>A0A0G4HK73_9ALVE</name>
<protein>
    <submittedName>
        <fullName evidence="2">Uncharacterized protein</fullName>
    </submittedName>
</protein>